<dbReference type="PANTHER" id="PTHR13390:SF0">
    <property type="entry name" value="LIPID DROPLET-ASSOCIATED HYDROLASE"/>
    <property type="match status" value="1"/>
</dbReference>
<dbReference type="InterPro" id="IPR029058">
    <property type="entry name" value="AB_hydrolase_fold"/>
</dbReference>
<evidence type="ECO:0000256" key="3">
    <source>
        <dbReference type="ARBA" id="ARBA00022677"/>
    </source>
</evidence>
<keyword evidence="4" id="KW-0378">Hydrolase</keyword>
<evidence type="ECO:0000256" key="1">
    <source>
        <dbReference type="ARBA" id="ARBA00004502"/>
    </source>
</evidence>
<dbReference type="GO" id="GO:0005811">
    <property type="term" value="C:lipid droplet"/>
    <property type="evidence" value="ECO:0007669"/>
    <property type="project" value="UniProtKB-SubCell"/>
</dbReference>
<sequence>MTTSALLFNTPLRSTWDVRGDLTETLWWPAKGTGPSKTVLFMVPGNPGLVEYYENFLQEIYVQTKARIEIFGVSHLGHSPGNHNQLDQRSRLYTLREQIDHKAHCLDLLQERFPPETQYILVGHSMGAYVCAEVLRERPNHNISTIVALFPTLKHIANTPNGTVLSPIFGPVPRTIISAAASGASLLPRPVLLPLVKLFTGQPEPGLSTTALKLLRGHVVNNALYMAGQEMEMIAELDEVFYEEHVDKFVIYYGVGDRWVPVEHHREMLERFPEANIHLCEENLPHAFVLGGFFETSPQPILLTPFQPISLDSYDEDALITPI</sequence>
<evidence type="ECO:0000256" key="4">
    <source>
        <dbReference type="ARBA" id="ARBA00022801"/>
    </source>
</evidence>
<comment type="subcellular location">
    <subcellularLocation>
        <location evidence="1">Lipid droplet</location>
    </subcellularLocation>
</comment>
<gene>
    <name evidence="5" type="ORF">BC936DRAFT_143265</name>
</gene>
<evidence type="ECO:0000256" key="2">
    <source>
        <dbReference type="ARBA" id="ARBA00008300"/>
    </source>
</evidence>
<dbReference type="EMBL" id="RBNI01002608">
    <property type="protein sequence ID" value="RUP49115.1"/>
    <property type="molecule type" value="Genomic_DNA"/>
</dbReference>
<protein>
    <recommendedName>
        <fullName evidence="7">Alpha/Beta hydrolase protein</fullName>
    </recommendedName>
</protein>
<dbReference type="OrthoDB" id="448051at2759"/>
<evidence type="ECO:0000313" key="6">
    <source>
        <dbReference type="Proteomes" id="UP000268093"/>
    </source>
</evidence>
<dbReference type="GO" id="GO:0016298">
    <property type="term" value="F:lipase activity"/>
    <property type="evidence" value="ECO:0007669"/>
    <property type="project" value="InterPro"/>
</dbReference>
<organism evidence="5 6">
    <name type="scientific">Jimgerdemannia flammicorona</name>
    <dbReference type="NCBI Taxonomy" id="994334"/>
    <lineage>
        <taxon>Eukaryota</taxon>
        <taxon>Fungi</taxon>
        <taxon>Fungi incertae sedis</taxon>
        <taxon>Mucoromycota</taxon>
        <taxon>Mucoromycotina</taxon>
        <taxon>Endogonomycetes</taxon>
        <taxon>Endogonales</taxon>
        <taxon>Endogonaceae</taxon>
        <taxon>Jimgerdemannia</taxon>
    </lineage>
</organism>
<dbReference type="AlphaFoldDB" id="A0A433DE80"/>
<dbReference type="GO" id="GO:0019915">
    <property type="term" value="P:lipid storage"/>
    <property type="evidence" value="ECO:0007669"/>
    <property type="project" value="InterPro"/>
</dbReference>
<dbReference type="PANTHER" id="PTHR13390">
    <property type="entry name" value="LIPASE"/>
    <property type="match status" value="1"/>
</dbReference>
<dbReference type="Pfam" id="PF10230">
    <property type="entry name" value="LIDHydrolase"/>
    <property type="match status" value="1"/>
</dbReference>
<evidence type="ECO:0008006" key="7">
    <source>
        <dbReference type="Google" id="ProtNLM"/>
    </source>
</evidence>
<comment type="caution">
    <text evidence="5">The sequence shown here is derived from an EMBL/GenBank/DDBJ whole genome shotgun (WGS) entry which is preliminary data.</text>
</comment>
<proteinExistence type="inferred from homology"/>
<accession>A0A433DE80</accession>
<name>A0A433DE80_9FUNG</name>
<dbReference type="InterPro" id="IPR019363">
    <property type="entry name" value="LDAH"/>
</dbReference>
<keyword evidence="3" id="KW-0551">Lipid droplet</keyword>
<reference evidence="5 6" key="1">
    <citation type="journal article" date="2018" name="New Phytol.">
        <title>Phylogenomics of Endogonaceae and evolution of mycorrhizas within Mucoromycota.</title>
        <authorList>
            <person name="Chang Y."/>
            <person name="Desiro A."/>
            <person name="Na H."/>
            <person name="Sandor L."/>
            <person name="Lipzen A."/>
            <person name="Clum A."/>
            <person name="Barry K."/>
            <person name="Grigoriev I.V."/>
            <person name="Martin F.M."/>
            <person name="Stajich J.E."/>
            <person name="Smith M.E."/>
            <person name="Bonito G."/>
            <person name="Spatafora J.W."/>
        </authorList>
    </citation>
    <scope>NUCLEOTIDE SEQUENCE [LARGE SCALE GENOMIC DNA]</scope>
    <source>
        <strain evidence="5 6">GMNB39</strain>
    </source>
</reference>
<keyword evidence="6" id="KW-1185">Reference proteome</keyword>
<dbReference type="SUPFAM" id="SSF53474">
    <property type="entry name" value="alpha/beta-Hydrolases"/>
    <property type="match status" value="1"/>
</dbReference>
<comment type="similarity">
    <text evidence="2">Belongs to the AB hydrolase superfamily. LDAH family.</text>
</comment>
<evidence type="ECO:0000313" key="5">
    <source>
        <dbReference type="EMBL" id="RUP49115.1"/>
    </source>
</evidence>
<dbReference type="Gene3D" id="3.40.50.1820">
    <property type="entry name" value="alpha/beta hydrolase"/>
    <property type="match status" value="1"/>
</dbReference>
<dbReference type="Proteomes" id="UP000268093">
    <property type="component" value="Unassembled WGS sequence"/>
</dbReference>